<dbReference type="Pfam" id="PF01571">
    <property type="entry name" value="GCV_T"/>
    <property type="match status" value="1"/>
</dbReference>
<dbReference type="NCBIfam" id="NF001567">
    <property type="entry name" value="PRK00389.1"/>
    <property type="match status" value="1"/>
</dbReference>
<protein>
    <recommendedName>
        <fullName evidence="2 7">Aminomethyltransferase</fullName>
        <ecNumber evidence="2 7">2.1.2.10</ecNumber>
    </recommendedName>
    <alternativeName>
        <fullName evidence="5 7">Glycine cleavage system T protein</fullName>
    </alternativeName>
</protein>
<dbReference type="PIRSF" id="PIRSF006487">
    <property type="entry name" value="GcvT"/>
    <property type="match status" value="1"/>
</dbReference>
<comment type="function">
    <text evidence="7">The glycine cleavage system catalyzes the degradation of glycine.</text>
</comment>
<dbReference type="PANTHER" id="PTHR43757:SF2">
    <property type="entry name" value="AMINOMETHYLTRANSFERASE, MITOCHONDRIAL"/>
    <property type="match status" value="1"/>
</dbReference>
<dbReference type="Proteomes" id="UP000636579">
    <property type="component" value="Unassembled WGS sequence"/>
</dbReference>
<dbReference type="InterPro" id="IPR028896">
    <property type="entry name" value="GcvT/YgfZ/DmdA"/>
</dbReference>
<dbReference type="Gene3D" id="3.30.1360.120">
    <property type="entry name" value="Probable tRNA modification gtpase trme, domain 1"/>
    <property type="match status" value="1"/>
</dbReference>
<evidence type="ECO:0000256" key="1">
    <source>
        <dbReference type="ARBA" id="ARBA00008609"/>
    </source>
</evidence>
<comment type="similarity">
    <text evidence="1 7">Belongs to the GcvT family.</text>
</comment>
<evidence type="ECO:0000256" key="5">
    <source>
        <dbReference type="ARBA" id="ARBA00031395"/>
    </source>
</evidence>
<dbReference type="InterPro" id="IPR006222">
    <property type="entry name" value="GCVT_N"/>
</dbReference>
<organism evidence="10 11">
    <name type="scientific">Nesterenkonia halotolerans</name>
    <dbReference type="NCBI Taxonomy" id="225325"/>
    <lineage>
        <taxon>Bacteria</taxon>
        <taxon>Bacillati</taxon>
        <taxon>Actinomycetota</taxon>
        <taxon>Actinomycetes</taxon>
        <taxon>Micrococcales</taxon>
        <taxon>Micrococcaceae</taxon>
        <taxon>Nesterenkonia</taxon>
    </lineage>
</organism>
<evidence type="ECO:0000256" key="7">
    <source>
        <dbReference type="HAMAP-Rule" id="MF_00259"/>
    </source>
</evidence>
<keyword evidence="3 7" id="KW-0032">Aminotransferase</keyword>
<comment type="catalytic activity">
    <reaction evidence="6 7">
        <text>N(6)-[(R)-S(8)-aminomethyldihydrolipoyl]-L-lysyl-[protein] + (6S)-5,6,7,8-tetrahydrofolate = N(6)-[(R)-dihydrolipoyl]-L-lysyl-[protein] + (6R)-5,10-methylene-5,6,7,8-tetrahydrofolate + NH4(+)</text>
        <dbReference type="Rhea" id="RHEA:16945"/>
        <dbReference type="Rhea" id="RHEA-COMP:10475"/>
        <dbReference type="Rhea" id="RHEA-COMP:10492"/>
        <dbReference type="ChEBI" id="CHEBI:15636"/>
        <dbReference type="ChEBI" id="CHEBI:28938"/>
        <dbReference type="ChEBI" id="CHEBI:57453"/>
        <dbReference type="ChEBI" id="CHEBI:83100"/>
        <dbReference type="ChEBI" id="CHEBI:83143"/>
        <dbReference type="EC" id="2.1.2.10"/>
    </reaction>
</comment>
<reference evidence="10 11" key="1">
    <citation type="submission" date="2020-10" db="EMBL/GenBank/DDBJ databases">
        <title>Sequencing the genomes of 1000 actinobacteria strains.</title>
        <authorList>
            <person name="Klenk H.-P."/>
        </authorList>
    </citation>
    <scope>NUCLEOTIDE SEQUENCE [LARGE SCALE GENOMIC DNA]</scope>
    <source>
        <strain evidence="10 11">DSM 15474</strain>
    </source>
</reference>
<evidence type="ECO:0000256" key="6">
    <source>
        <dbReference type="ARBA" id="ARBA00047665"/>
    </source>
</evidence>
<dbReference type="InterPro" id="IPR006223">
    <property type="entry name" value="GcvT"/>
</dbReference>
<dbReference type="InterPro" id="IPR022903">
    <property type="entry name" value="GcvT_bac"/>
</dbReference>
<evidence type="ECO:0000259" key="9">
    <source>
        <dbReference type="Pfam" id="PF08669"/>
    </source>
</evidence>
<dbReference type="EC" id="2.1.2.10" evidence="2 7"/>
<evidence type="ECO:0000256" key="3">
    <source>
        <dbReference type="ARBA" id="ARBA00022576"/>
    </source>
</evidence>
<feature type="domain" description="GCVT N-terminal" evidence="8">
    <location>
        <begin position="7"/>
        <end position="268"/>
    </location>
</feature>
<evidence type="ECO:0000313" key="10">
    <source>
        <dbReference type="EMBL" id="MBE1515544.1"/>
    </source>
</evidence>
<gene>
    <name evidence="7" type="primary">gcvT</name>
    <name evidence="10" type="ORF">H4W26_002336</name>
</gene>
<dbReference type="SUPFAM" id="SSF103025">
    <property type="entry name" value="Folate-binding domain"/>
    <property type="match status" value="1"/>
</dbReference>
<dbReference type="GO" id="GO:0004047">
    <property type="term" value="F:aminomethyltransferase activity"/>
    <property type="evidence" value="ECO:0007669"/>
    <property type="project" value="UniProtKB-EC"/>
</dbReference>
<dbReference type="InterPro" id="IPR013977">
    <property type="entry name" value="GcvT_C"/>
</dbReference>
<dbReference type="RefSeq" id="WP_192592369.1">
    <property type="nucleotide sequence ID" value="NZ_JADBEE010000002.1"/>
</dbReference>
<evidence type="ECO:0000313" key="11">
    <source>
        <dbReference type="Proteomes" id="UP000636579"/>
    </source>
</evidence>
<dbReference type="NCBIfam" id="TIGR00528">
    <property type="entry name" value="gcvT"/>
    <property type="match status" value="1"/>
</dbReference>
<comment type="caution">
    <text evidence="10">The sequence shown here is derived from an EMBL/GenBank/DDBJ whole genome shotgun (WGS) entry which is preliminary data.</text>
</comment>
<evidence type="ECO:0000256" key="4">
    <source>
        <dbReference type="ARBA" id="ARBA00022679"/>
    </source>
</evidence>
<feature type="domain" description="Aminomethyltransferase C-terminal" evidence="9">
    <location>
        <begin position="298"/>
        <end position="379"/>
    </location>
</feature>
<name>A0ABR9J977_9MICC</name>
<dbReference type="HAMAP" id="MF_00259">
    <property type="entry name" value="GcvT"/>
    <property type="match status" value="1"/>
</dbReference>
<proteinExistence type="inferred from homology"/>
<dbReference type="SUPFAM" id="SSF101790">
    <property type="entry name" value="Aminomethyltransferase beta-barrel domain"/>
    <property type="match status" value="1"/>
</dbReference>
<dbReference type="PANTHER" id="PTHR43757">
    <property type="entry name" value="AMINOMETHYLTRANSFERASE"/>
    <property type="match status" value="1"/>
</dbReference>
<dbReference type="EMBL" id="JADBEE010000002">
    <property type="protein sequence ID" value="MBE1515544.1"/>
    <property type="molecule type" value="Genomic_DNA"/>
</dbReference>
<dbReference type="InterPro" id="IPR029043">
    <property type="entry name" value="GcvT/YgfZ_C"/>
</dbReference>
<sequence length="383" mass="40845">MRETALTAAHAELGASFTDFGGWKMPLKYTSELEEHHAVRTTAGLFDLSHMGEIRIIGPEAATFLNTALVGNLAAVAIGRAKYSLICREDGGILDDLIVYRIDENEYLVVPNAANREVVAAALTDLAENGRAGSASGYDVEVWDESEGISLIAVQGPAAAAIIGSVVRANETFLVEELRYYAFTTVSIGGDEILLARTGYTGEDGFELFLPNDKAGALWLALLEAGSDHGLIPCGLACRDSLRLEAGMPLYGNELTTDRISFETGLPVVSFSKEEDFVGRAALEQAKAEGRGKTSGQRLVGLRGLGRRAGRSGYPVIATEGEHSGVTIGAVTSGLPSPTLGYPIAMAYVDLGFTEPGTRVDIDLRGKPQPFEVVALPFYTRKR</sequence>
<accession>A0ABR9J977</accession>
<dbReference type="InterPro" id="IPR027266">
    <property type="entry name" value="TrmE/GcvT-like"/>
</dbReference>
<evidence type="ECO:0000259" key="8">
    <source>
        <dbReference type="Pfam" id="PF01571"/>
    </source>
</evidence>
<dbReference type="Pfam" id="PF08669">
    <property type="entry name" value="GCV_T_C"/>
    <property type="match status" value="1"/>
</dbReference>
<keyword evidence="4 7" id="KW-0808">Transferase</keyword>
<keyword evidence="11" id="KW-1185">Reference proteome</keyword>
<evidence type="ECO:0000256" key="2">
    <source>
        <dbReference type="ARBA" id="ARBA00012616"/>
    </source>
</evidence>
<comment type="subunit">
    <text evidence="7">The glycine cleavage system is composed of four proteins: P, T, L and H.</text>
</comment>